<dbReference type="InterPro" id="IPR004107">
    <property type="entry name" value="Integrase_SAM-like_N"/>
</dbReference>
<evidence type="ECO:0000313" key="9">
    <source>
        <dbReference type="Proteomes" id="UP000509346"/>
    </source>
</evidence>
<dbReference type="GO" id="GO:0015074">
    <property type="term" value="P:DNA integration"/>
    <property type="evidence" value="ECO:0007669"/>
    <property type="project" value="UniProtKB-KW"/>
</dbReference>
<dbReference type="Gene3D" id="1.10.150.130">
    <property type="match status" value="1"/>
</dbReference>
<evidence type="ECO:0000259" key="6">
    <source>
        <dbReference type="PROSITE" id="PS51898"/>
    </source>
</evidence>
<feature type="region of interest" description="Disordered" evidence="5">
    <location>
        <begin position="1"/>
        <end position="22"/>
    </location>
</feature>
<reference evidence="8 9" key="1">
    <citation type="submission" date="2020-07" db="EMBL/GenBank/DDBJ databases">
        <title>Halosimplex litoreum sp. nov. and Halosimplex rubrum sp. nov., isolated from different salt environments.</title>
        <authorList>
            <person name="Cui H."/>
        </authorList>
    </citation>
    <scope>NUCLEOTIDE SEQUENCE [LARGE SCALE GENOMIC DNA]</scope>
    <source>
        <strain evidence="8 9">R2</strain>
    </source>
</reference>
<dbReference type="InterPro" id="IPR011010">
    <property type="entry name" value="DNA_brk_join_enz"/>
</dbReference>
<keyword evidence="2 4" id="KW-0238">DNA-binding</keyword>
<feature type="domain" description="Tyr recombinase" evidence="6">
    <location>
        <begin position="128"/>
        <end position="342"/>
    </location>
</feature>
<organism evidence="8 9">
    <name type="scientific">Halosimplex pelagicum</name>
    <dbReference type="NCBI Taxonomy" id="869886"/>
    <lineage>
        <taxon>Archaea</taxon>
        <taxon>Methanobacteriati</taxon>
        <taxon>Methanobacteriota</taxon>
        <taxon>Stenosarchaea group</taxon>
        <taxon>Halobacteria</taxon>
        <taxon>Halobacteriales</taxon>
        <taxon>Haloarculaceae</taxon>
        <taxon>Halosimplex</taxon>
    </lineage>
</organism>
<name>A0A7D5TD92_9EURY</name>
<dbReference type="GO" id="GO:0006310">
    <property type="term" value="P:DNA recombination"/>
    <property type="evidence" value="ECO:0007669"/>
    <property type="project" value="UniProtKB-KW"/>
</dbReference>
<dbReference type="GeneID" id="56083865"/>
<keyword evidence="1" id="KW-0229">DNA integration</keyword>
<keyword evidence="3" id="KW-0233">DNA recombination</keyword>
<dbReference type="Proteomes" id="UP000509346">
    <property type="component" value="Chromosome"/>
</dbReference>
<dbReference type="InterPro" id="IPR002104">
    <property type="entry name" value="Integrase_catalytic"/>
</dbReference>
<evidence type="ECO:0000256" key="4">
    <source>
        <dbReference type="PROSITE-ProRule" id="PRU01248"/>
    </source>
</evidence>
<evidence type="ECO:0000313" key="8">
    <source>
        <dbReference type="EMBL" id="QLH82795.1"/>
    </source>
</evidence>
<dbReference type="GO" id="GO:0003677">
    <property type="term" value="F:DNA binding"/>
    <property type="evidence" value="ECO:0007669"/>
    <property type="project" value="UniProtKB-UniRule"/>
</dbReference>
<dbReference type="PROSITE" id="PS51898">
    <property type="entry name" value="TYR_RECOMBINASE"/>
    <property type="match status" value="1"/>
</dbReference>
<evidence type="ECO:0000256" key="3">
    <source>
        <dbReference type="ARBA" id="ARBA00023172"/>
    </source>
</evidence>
<dbReference type="InterPro" id="IPR050090">
    <property type="entry name" value="Tyrosine_recombinase_XerCD"/>
</dbReference>
<sequence>MSRTNEAGDGHRVDESELEPIEPSEAVEMYLQNRKPELSEKSVQNHTYRLDKFERWCAEQEIENLNHLTGRDLHRYRNWRARDVATVTLVGELRTLRVFLEFCASIDAVESGLREKVLIPSVSDEEESKDVHIEPERAERILEHLNQFQYASRDHVVFAILWHTGFRLGTLRALDIDDFDTAEPCLEVRHRPESETPLKNGEAAERSIAVSDHYRAVIEDYIKHNRYDVTDDYGREPLITSEYGRLTGTAIRTAIYRLTQPCTYGECPHDREPSDCEYTNYAQVSECPSSLSPHTIRRGSITAHLREGTPGEVVSERMNVSADVLDKHYDERTEREKMRVRRDYLEGP</sequence>
<feature type="compositionally biased region" description="Basic and acidic residues" evidence="5">
    <location>
        <begin position="1"/>
        <end position="15"/>
    </location>
</feature>
<keyword evidence="9" id="KW-1185">Reference proteome</keyword>
<dbReference type="PANTHER" id="PTHR30349">
    <property type="entry name" value="PHAGE INTEGRASE-RELATED"/>
    <property type="match status" value="1"/>
</dbReference>
<dbReference type="AlphaFoldDB" id="A0A7D5TD92"/>
<evidence type="ECO:0000256" key="5">
    <source>
        <dbReference type="SAM" id="MobiDB-lite"/>
    </source>
</evidence>
<evidence type="ECO:0000256" key="2">
    <source>
        <dbReference type="ARBA" id="ARBA00023125"/>
    </source>
</evidence>
<dbReference type="InterPro" id="IPR013762">
    <property type="entry name" value="Integrase-like_cat_sf"/>
</dbReference>
<evidence type="ECO:0000259" key="7">
    <source>
        <dbReference type="PROSITE" id="PS51900"/>
    </source>
</evidence>
<dbReference type="InterPro" id="IPR044068">
    <property type="entry name" value="CB"/>
</dbReference>
<dbReference type="PANTHER" id="PTHR30349:SF41">
    <property type="entry name" value="INTEGRASE_RECOMBINASE PROTEIN MJ0367-RELATED"/>
    <property type="match status" value="1"/>
</dbReference>
<dbReference type="Pfam" id="PF00589">
    <property type="entry name" value="Phage_integrase"/>
    <property type="match status" value="1"/>
</dbReference>
<evidence type="ECO:0000256" key="1">
    <source>
        <dbReference type="ARBA" id="ARBA00022908"/>
    </source>
</evidence>
<dbReference type="PROSITE" id="PS51900">
    <property type="entry name" value="CB"/>
    <property type="match status" value="1"/>
</dbReference>
<dbReference type="EMBL" id="CP058909">
    <property type="protein sequence ID" value="QLH82795.1"/>
    <property type="molecule type" value="Genomic_DNA"/>
</dbReference>
<dbReference type="CDD" id="cd00397">
    <property type="entry name" value="DNA_BRE_C"/>
    <property type="match status" value="1"/>
</dbReference>
<dbReference type="SUPFAM" id="SSF56349">
    <property type="entry name" value="DNA breaking-rejoining enzymes"/>
    <property type="match status" value="1"/>
</dbReference>
<gene>
    <name evidence="8" type="ORF">HZS54_14710</name>
</gene>
<dbReference type="Gene3D" id="1.10.443.10">
    <property type="entry name" value="Intergrase catalytic core"/>
    <property type="match status" value="1"/>
</dbReference>
<dbReference type="KEGG" id="hpel:HZS54_14710"/>
<dbReference type="RefSeq" id="WP_179917864.1">
    <property type="nucleotide sequence ID" value="NZ_CP058909.1"/>
</dbReference>
<proteinExistence type="predicted"/>
<protein>
    <submittedName>
        <fullName evidence="8">Site-specific integrase</fullName>
    </submittedName>
</protein>
<accession>A0A7D5TD92</accession>
<dbReference type="Pfam" id="PF02899">
    <property type="entry name" value="Phage_int_SAM_1"/>
    <property type="match status" value="1"/>
</dbReference>
<feature type="domain" description="Core-binding (CB)" evidence="7">
    <location>
        <begin position="21"/>
        <end position="104"/>
    </location>
</feature>
<dbReference type="InterPro" id="IPR010998">
    <property type="entry name" value="Integrase_recombinase_N"/>
</dbReference>